<organism evidence="2 3">
    <name type="scientific">Coniella lustricola</name>
    <dbReference type="NCBI Taxonomy" id="2025994"/>
    <lineage>
        <taxon>Eukaryota</taxon>
        <taxon>Fungi</taxon>
        <taxon>Dikarya</taxon>
        <taxon>Ascomycota</taxon>
        <taxon>Pezizomycotina</taxon>
        <taxon>Sordariomycetes</taxon>
        <taxon>Sordariomycetidae</taxon>
        <taxon>Diaporthales</taxon>
        <taxon>Schizoparmaceae</taxon>
        <taxon>Coniella</taxon>
    </lineage>
</organism>
<dbReference type="EMBL" id="KZ678424">
    <property type="protein sequence ID" value="PSR88787.1"/>
    <property type="molecule type" value="Genomic_DNA"/>
</dbReference>
<feature type="compositionally biased region" description="Basic residues" evidence="1">
    <location>
        <begin position="66"/>
        <end position="81"/>
    </location>
</feature>
<protein>
    <submittedName>
        <fullName evidence="2">Uncharacterized protein</fullName>
    </submittedName>
</protein>
<feature type="region of interest" description="Disordered" evidence="1">
    <location>
        <begin position="48"/>
        <end position="110"/>
    </location>
</feature>
<sequence length="110" mass="12234">MLALRKNPSLRQSIFSSSFIVSVRCLGQCLAQTVVTAQSQANAPIDNSSLAHFTHRPIVLSSRPPRPPRHRHNMNNTHHSHLLLPSPRNPGRIRNNGQQGNKHGRKQQGA</sequence>
<proteinExistence type="predicted"/>
<gene>
    <name evidence="2" type="ORF">BD289DRAFT_227205</name>
</gene>
<name>A0A2T3AAN8_9PEZI</name>
<dbReference type="InParanoid" id="A0A2T3AAN8"/>
<evidence type="ECO:0000256" key="1">
    <source>
        <dbReference type="SAM" id="MobiDB-lite"/>
    </source>
</evidence>
<dbReference type="Proteomes" id="UP000241462">
    <property type="component" value="Unassembled WGS sequence"/>
</dbReference>
<accession>A0A2T3AAN8</accession>
<keyword evidence="3" id="KW-1185">Reference proteome</keyword>
<reference evidence="2 3" key="1">
    <citation type="journal article" date="2018" name="Mycol. Prog.">
        <title>Coniella lustricola, a new species from submerged detritus.</title>
        <authorList>
            <person name="Raudabaugh D.B."/>
            <person name="Iturriaga T."/>
            <person name="Carver A."/>
            <person name="Mondo S."/>
            <person name="Pangilinan J."/>
            <person name="Lipzen A."/>
            <person name="He G."/>
            <person name="Amirebrahimi M."/>
            <person name="Grigoriev I.V."/>
            <person name="Miller A.N."/>
        </authorList>
    </citation>
    <scope>NUCLEOTIDE SEQUENCE [LARGE SCALE GENOMIC DNA]</scope>
    <source>
        <strain evidence="2 3">B22-T-1</strain>
    </source>
</reference>
<evidence type="ECO:0000313" key="2">
    <source>
        <dbReference type="EMBL" id="PSR88787.1"/>
    </source>
</evidence>
<evidence type="ECO:0000313" key="3">
    <source>
        <dbReference type="Proteomes" id="UP000241462"/>
    </source>
</evidence>
<dbReference type="AlphaFoldDB" id="A0A2T3AAN8"/>